<protein>
    <recommendedName>
        <fullName evidence="3">Ig-like domain-containing protein</fullName>
    </recommendedName>
</protein>
<organism evidence="1 2">
    <name type="scientific">Stenotrophomonas oahuensis</name>
    <dbReference type="NCBI Taxonomy" id="3003271"/>
    <lineage>
        <taxon>Bacteria</taxon>
        <taxon>Pseudomonadati</taxon>
        <taxon>Pseudomonadota</taxon>
        <taxon>Gammaproteobacteria</taxon>
        <taxon>Lysobacterales</taxon>
        <taxon>Lysobacteraceae</taxon>
        <taxon>Stenotrophomonas</taxon>
    </lineage>
</organism>
<gene>
    <name evidence="1" type="ORF">PDM29_19200</name>
</gene>
<evidence type="ECO:0000313" key="2">
    <source>
        <dbReference type="Proteomes" id="UP001302072"/>
    </source>
</evidence>
<dbReference type="EMBL" id="CP115541">
    <property type="protein sequence ID" value="WNH52422.1"/>
    <property type="molecule type" value="Genomic_DNA"/>
</dbReference>
<sequence>MAQIYVARNGAWNPARYLRANAATVKTVRVARGGVWVPVYYGMTASATGGNFTRNNGNSSTPRTIATAIGVSAAVSGGSGSYSYAWSVTGSSGVTAVSLANANASGCTVYATCSINGGGSVSLQCVVTDNSSGYAVVVYTSTSYNYYNTL</sequence>
<accession>A0ABY9YNE0</accession>
<proteinExistence type="predicted"/>
<name>A0ABY9YNE0_9GAMM</name>
<dbReference type="RefSeq" id="WP_311191621.1">
    <property type="nucleotide sequence ID" value="NZ_CP115541.1"/>
</dbReference>
<dbReference type="Proteomes" id="UP001302072">
    <property type="component" value="Chromosome"/>
</dbReference>
<evidence type="ECO:0000313" key="1">
    <source>
        <dbReference type="EMBL" id="WNH52422.1"/>
    </source>
</evidence>
<evidence type="ECO:0008006" key="3">
    <source>
        <dbReference type="Google" id="ProtNLM"/>
    </source>
</evidence>
<reference evidence="1 2" key="1">
    <citation type="submission" date="2022-12" db="EMBL/GenBank/DDBJ databases">
        <title>Two new species, Stenotrophomonas aracearum and Stenotrophomonas oahuensis, isolated from Anthurium (Araceae family) in Hawaii.</title>
        <authorList>
            <person name="Chunag S.C."/>
            <person name="Dobhal S."/>
            <person name="Alvarez A."/>
            <person name="Arif M."/>
        </authorList>
    </citation>
    <scope>NUCLEOTIDE SEQUENCE [LARGE SCALE GENOMIC DNA]</scope>
    <source>
        <strain evidence="1 2">A5586</strain>
    </source>
</reference>
<keyword evidence="2" id="KW-1185">Reference proteome</keyword>